<dbReference type="GeneID" id="68617323"/>
<dbReference type="InterPro" id="IPR005493">
    <property type="entry name" value="RraA/RraA-like"/>
</dbReference>
<reference evidence="1 2" key="1">
    <citation type="journal article" date="2019" name="Int. J. Syst. Evol. Microbiol.">
        <title>The Global Catalogue of Microorganisms (GCM) 10K type strain sequencing project: providing services to taxonomists for standard genome sequencing and annotation.</title>
        <authorList>
            <consortium name="The Broad Institute Genomics Platform"/>
            <consortium name="The Broad Institute Genome Sequencing Center for Infectious Disease"/>
            <person name="Wu L."/>
            <person name="Ma J."/>
        </authorList>
    </citation>
    <scope>NUCLEOTIDE SEQUENCE [LARGE SCALE GENOMIC DNA]</scope>
    <source>
        <strain evidence="1 2">JCM 17504</strain>
    </source>
</reference>
<gene>
    <name evidence="1" type="ORF">GCM10025751_57130</name>
</gene>
<dbReference type="RefSeq" id="WP_227779165.1">
    <property type="nucleotide sequence ID" value="NZ_BAABKX010000030.1"/>
</dbReference>
<accession>A0AAV3US72</accession>
<organism evidence="1 2">
    <name type="scientific">Haladaptatus pallidirubidus</name>
    <dbReference type="NCBI Taxonomy" id="1008152"/>
    <lineage>
        <taxon>Archaea</taxon>
        <taxon>Methanobacteriati</taxon>
        <taxon>Methanobacteriota</taxon>
        <taxon>Stenosarchaea group</taxon>
        <taxon>Halobacteria</taxon>
        <taxon>Halobacteriales</taxon>
        <taxon>Haladaptataceae</taxon>
        <taxon>Haladaptatus</taxon>
    </lineage>
</organism>
<dbReference type="EMBL" id="BAABKX010000030">
    <property type="protein sequence ID" value="GAA5065805.1"/>
    <property type="molecule type" value="Genomic_DNA"/>
</dbReference>
<dbReference type="SUPFAM" id="SSF89562">
    <property type="entry name" value="RraA-like"/>
    <property type="match status" value="1"/>
</dbReference>
<dbReference type="InterPro" id="IPR036704">
    <property type="entry name" value="RraA/RraA-like_sf"/>
</dbReference>
<dbReference type="PANTHER" id="PTHR33254:SF4">
    <property type="entry name" value="4-HYDROXY-4-METHYL-2-OXOGLUTARATE ALDOLASE 3-RELATED"/>
    <property type="match status" value="1"/>
</dbReference>
<dbReference type="Gene3D" id="3.50.30.40">
    <property type="entry name" value="Ribonuclease E inhibitor RraA/RraA-like"/>
    <property type="match status" value="1"/>
</dbReference>
<name>A0AAV3US72_9EURY</name>
<dbReference type="Pfam" id="PF03737">
    <property type="entry name" value="RraA-like"/>
    <property type="match status" value="1"/>
</dbReference>
<comment type="caution">
    <text evidence="1">The sequence shown here is derived from an EMBL/GenBank/DDBJ whole genome shotgun (WGS) entry which is preliminary data.</text>
</comment>
<dbReference type="PANTHER" id="PTHR33254">
    <property type="entry name" value="4-HYDROXY-4-METHYL-2-OXOGLUTARATE ALDOLASE 3-RELATED"/>
    <property type="match status" value="1"/>
</dbReference>
<dbReference type="Proteomes" id="UP001501729">
    <property type="component" value="Unassembled WGS sequence"/>
</dbReference>
<dbReference type="CDD" id="cd16841">
    <property type="entry name" value="RraA_family"/>
    <property type="match status" value="1"/>
</dbReference>
<proteinExistence type="predicted"/>
<protein>
    <submittedName>
        <fullName evidence="1">4-hydroxy-4-methyl-2-oxoglutarate aldolase</fullName>
    </submittedName>
</protein>
<keyword evidence="2" id="KW-1185">Reference proteome</keyword>
<sequence>MVINNLDRPDEELVEQLGSISPNDVGHHLHFGFPSADVEYMNTGPEKPLRIAGPALTVRIPPEDSTMVHKATELAQEGDVIVVDMQGHTENAPWGEMTTRGAMASGAIAAVVDGTITDSRDISELDFPVFARGRSARTTRLHGRGGDINVPVQVGGTVVEPGDIVLMNEDGILFVDSEEAERALEHGKKALEHEAGTVERIENGESIAEISDANDLVEEMQSH</sequence>
<evidence type="ECO:0000313" key="1">
    <source>
        <dbReference type="EMBL" id="GAA5065805.1"/>
    </source>
</evidence>
<dbReference type="AlphaFoldDB" id="A0AAV3US72"/>
<evidence type="ECO:0000313" key="2">
    <source>
        <dbReference type="Proteomes" id="UP001501729"/>
    </source>
</evidence>